<dbReference type="PANTHER" id="PTHR34222:SF79">
    <property type="entry name" value="RETROVIRUS-RELATED POL POLYPROTEIN FROM TRANSPOSON TNT 1-94"/>
    <property type="match status" value="1"/>
</dbReference>
<comment type="caution">
    <text evidence="2">The sequence shown here is derived from an EMBL/GenBank/DDBJ whole genome shotgun (WGS) entry which is preliminary data.</text>
</comment>
<evidence type="ECO:0000313" key="3">
    <source>
        <dbReference type="Proteomes" id="UP000233551"/>
    </source>
</evidence>
<evidence type="ECO:0000256" key="1">
    <source>
        <dbReference type="SAM" id="MobiDB-lite"/>
    </source>
</evidence>
<gene>
    <name evidence="2" type="ORF">CRG98_028486</name>
</gene>
<dbReference type="PANTHER" id="PTHR34222">
    <property type="entry name" value="GAG_PRE-INTEGRS DOMAIN-CONTAINING PROTEIN"/>
    <property type="match status" value="1"/>
</dbReference>
<accession>A0A2I0J5X0</accession>
<protein>
    <recommendedName>
        <fullName evidence="4">CCHC-type domain-containing protein</fullName>
    </recommendedName>
</protein>
<feature type="compositionally biased region" description="Polar residues" evidence="1">
    <location>
        <begin position="77"/>
        <end position="93"/>
    </location>
</feature>
<dbReference type="AlphaFoldDB" id="A0A2I0J5X0"/>
<keyword evidence="3" id="KW-1185">Reference proteome</keyword>
<evidence type="ECO:0008006" key="4">
    <source>
        <dbReference type="Google" id="ProtNLM"/>
    </source>
</evidence>
<dbReference type="EMBL" id="PGOL01002046">
    <property type="protein sequence ID" value="PKI51106.1"/>
    <property type="molecule type" value="Genomic_DNA"/>
</dbReference>
<organism evidence="2 3">
    <name type="scientific">Punica granatum</name>
    <name type="common">Pomegranate</name>
    <dbReference type="NCBI Taxonomy" id="22663"/>
    <lineage>
        <taxon>Eukaryota</taxon>
        <taxon>Viridiplantae</taxon>
        <taxon>Streptophyta</taxon>
        <taxon>Embryophyta</taxon>
        <taxon>Tracheophyta</taxon>
        <taxon>Spermatophyta</taxon>
        <taxon>Magnoliopsida</taxon>
        <taxon>eudicotyledons</taxon>
        <taxon>Gunneridae</taxon>
        <taxon>Pentapetalae</taxon>
        <taxon>rosids</taxon>
        <taxon>malvids</taxon>
        <taxon>Myrtales</taxon>
        <taxon>Lythraceae</taxon>
        <taxon>Punica</taxon>
    </lineage>
</organism>
<feature type="region of interest" description="Disordered" evidence="1">
    <location>
        <begin position="74"/>
        <end position="111"/>
    </location>
</feature>
<proteinExistence type="predicted"/>
<reference evidence="2 3" key="1">
    <citation type="submission" date="2017-11" db="EMBL/GenBank/DDBJ databases">
        <title>De-novo sequencing of pomegranate (Punica granatum L.) genome.</title>
        <authorList>
            <person name="Akparov Z."/>
            <person name="Amiraslanov A."/>
            <person name="Hajiyeva S."/>
            <person name="Abbasov M."/>
            <person name="Kaur K."/>
            <person name="Hamwieh A."/>
            <person name="Solovyev V."/>
            <person name="Salamov A."/>
            <person name="Braich B."/>
            <person name="Kosarev P."/>
            <person name="Mahmoud A."/>
            <person name="Hajiyev E."/>
            <person name="Babayeva S."/>
            <person name="Izzatullayeva V."/>
            <person name="Mammadov A."/>
            <person name="Mammadov A."/>
            <person name="Sharifova S."/>
            <person name="Ojaghi J."/>
            <person name="Eynullazada K."/>
            <person name="Bayramov B."/>
            <person name="Abdulazimova A."/>
            <person name="Shahmuradov I."/>
        </authorList>
    </citation>
    <scope>NUCLEOTIDE SEQUENCE [LARGE SCALE GENOMIC DNA]</scope>
    <source>
        <strain evidence="3">cv. AG2017</strain>
        <tissue evidence="2">Leaf</tissue>
    </source>
</reference>
<dbReference type="Proteomes" id="UP000233551">
    <property type="component" value="Unassembled WGS sequence"/>
</dbReference>
<name>A0A2I0J5X0_PUNGR</name>
<sequence length="148" mass="16385">MAAHDETQRLITQNRDSSSEALGFMAKIANEFGGTNPNFVGSNRCDFKPRGRPFCDFCGRNGHHRATCYQLHGYPHSDQSNQRSSKGFSSGQSRYEGHMAAQAQAQAHGDQLADLSKLAHLSEGQLQQLLSMVSRDDGPHLGEYDWSE</sequence>
<evidence type="ECO:0000313" key="2">
    <source>
        <dbReference type="EMBL" id="PKI51106.1"/>
    </source>
</evidence>